<dbReference type="InterPro" id="IPR028082">
    <property type="entry name" value="Peripla_BP_I"/>
</dbReference>
<evidence type="ECO:0000313" key="11">
    <source>
        <dbReference type="EMBL" id="WNZ26109.1"/>
    </source>
</evidence>
<evidence type="ECO:0000256" key="1">
    <source>
        <dbReference type="ARBA" id="ARBA00012513"/>
    </source>
</evidence>
<dbReference type="PROSITE" id="PS00107">
    <property type="entry name" value="PROTEIN_KINASE_ATP"/>
    <property type="match status" value="1"/>
</dbReference>
<evidence type="ECO:0000256" key="9">
    <source>
        <dbReference type="PROSITE-ProRule" id="PRU10141"/>
    </source>
</evidence>
<gene>
    <name evidence="11" type="ORF">HJG54_26965</name>
</gene>
<dbReference type="Gene3D" id="3.30.200.20">
    <property type="entry name" value="Phosphorylase Kinase, domain 1"/>
    <property type="match status" value="1"/>
</dbReference>
<dbReference type="PANTHER" id="PTHR24363">
    <property type="entry name" value="SERINE/THREONINE PROTEIN KINASE"/>
    <property type="match status" value="1"/>
</dbReference>
<keyword evidence="3" id="KW-0808">Transferase</keyword>
<evidence type="ECO:0000256" key="2">
    <source>
        <dbReference type="ARBA" id="ARBA00022527"/>
    </source>
</evidence>
<dbReference type="SUPFAM" id="SSF53822">
    <property type="entry name" value="Periplasmic binding protein-like I"/>
    <property type="match status" value="1"/>
</dbReference>
<keyword evidence="2" id="KW-0723">Serine/threonine-protein kinase</keyword>
<proteinExistence type="predicted"/>
<evidence type="ECO:0000256" key="3">
    <source>
        <dbReference type="ARBA" id="ARBA00022679"/>
    </source>
</evidence>
<evidence type="ECO:0000256" key="4">
    <source>
        <dbReference type="ARBA" id="ARBA00022741"/>
    </source>
</evidence>
<dbReference type="PROSITE" id="PS50011">
    <property type="entry name" value="PROTEIN_KINASE_DOM"/>
    <property type="match status" value="1"/>
</dbReference>
<dbReference type="EC" id="2.7.11.1" evidence="1"/>
<dbReference type="InterPro" id="IPR017441">
    <property type="entry name" value="Protein_kinase_ATP_BS"/>
</dbReference>
<dbReference type="SUPFAM" id="SSF56112">
    <property type="entry name" value="Protein kinase-like (PK-like)"/>
    <property type="match status" value="1"/>
</dbReference>
<protein>
    <recommendedName>
        <fullName evidence="1">non-specific serine/threonine protein kinase</fullName>
        <ecNumber evidence="1">2.7.11.1</ecNumber>
    </recommendedName>
</protein>
<reference evidence="11" key="1">
    <citation type="submission" date="2020-05" db="EMBL/GenBank/DDBJ databases">
        <authorList>
            <person name="Zhu T."/>
            <person name="Keshari N."/>
            <person name="Lu X."/>
        </authorList>
    </citation>
    <scope>NUCLEOTIDE SEQUENCE</scope>
    <source>
        <strain evidence="11">NK1-12</strain>
    </source>
</reference>
<keyword evidence="6 9" id="KW-0067">ATP-binding</keyword>
<dbReference type="PANTHER" id="PTHR24363:SF0">
    <property type="entry name" value="SERINE_THREONINE KINASE LIKE DOMAIN CONTAINING 1"/>
    <property type="match status" value="1"/>
</dbReference>
<name>A0AA96WJ59_9CYAN</name>
<evidence type="ECO:0000259" key="10">
    <source>
        <dbReference type="PROSITE" id="PS50011"/>
    </source>
</evidence>
<dbReference type="Pfam" id="PF00069">
    <property type="entry name" value="Pkinase"/>
    <property type="match status" value="1"/>
</dbReference>
<evidence type="ECO:0000256" key="8">
    <source>
        <dbReference type="ARBA" id="ARBA00048679"/>
    </source>
</evidence>
<dbReference type="SMART" id="SM00220">
    <property type="entry name" value="S_TKc"/>
    <property type="match status" value="1"/>
</dbReference>
<keyword evidence="4 9" id="KW-0547">Nucleotide-binding</keyword>
<dbReference type="GO" id="GO:0005524">
    <property type="term" value="F:ATP binding"/>
    <property type="evidence" value="ECO:0007669"/>
    <property type="project" value="UniProtKB-UniRule"/>
</dbReference>
<evidence type="ECO:0000256" key="5">
    <source>
        <dbReference type="ARBA" id="ARBA00022777"/>
    </source>
</evidence>
<dbReference type="CDD" id="cd14014">
    <property type="entry name" value="STKc_PknB_like"/>
    <property type="match status" value="1"/>
</dbReference>
<dbReference type="EMBL" id="CP053586">
    <property type="protein sequence ID" value="WNZ26109.1"/>
    <property type="molecule type" value="Genomic_DNA"/>
</dbReference>
<evidence type="ECO:0000256" key="7">
    <source>
        <dbReference type="ARBA" id="ARBA00047899"/>
    </source>
</evidence>
<comment type="catalytic activity">
    <reaction evidence="8">
        <text>L-seryl-[protein] + ATP = O-phospho-L-seryl-[protein] + ADP + H(+)</text>
        <dbReference type="Rhea" id="RHEA:17989"/>
        <dbReference type="Rhea" id="RHEA-COMP:9863"/>
        <dbReference type="Rhea" id="RHEA-COMP:11604"/>
        <dbReference type="ChEBI" id="CHEBI:15378"/>
        <dbReference type="ChEBI" id="CHEBI:29999"/>
        <dbReference type="ChEBI" id="CHEBI:30616"/>
        <dbReference type="ChEBI" id="CHEBI:83421"/>
        <dbReference type="ChEBI" id="CHEBI:456216"/>
        <dbReference type="EC" id="2.7.11.1"/>
    </reaction>
</comment>
<dbReference type="GO" id="GO:0004674">
    <property type="term" value="F:protein serine/threonine kinase activity"/>
    <property type="evidence" value="ECO:0007669"/>
    <property type="project" value="UniProtKB-KW"/>
</dbReference>
<keyword evidence="5" id="KW-0418">Kinase</keyword>
<dbReference type="InterPro" id="IPR000719">
    <property type="entry name" value="Prot_kinase_dom"/>
</dbReference>
<organism evidence="11">
    <name type="scientific">Leptolyngbya sp. NK1-12</name>
    <dbReference type="NCBI Taxonomy" id="2547451"/>
    <lineage>
        <taxon>Bacteria</taxon>
        <taxon>Bacillati</taxon>
        <taxon>Cyanobacteriota</taxon>
        <taxon>Cyanophyceae</taxon>
        <taxon>Leptolyngbyales</taxon>
        <taxon>Leptolyngbyaceae</taxon>
        <taxon>Leptolyngbya group</taxon>
        <taxon>Leptolyngbya</taxon>
    </lineage>
</organism>
<dbReference type="CDD" id="cd06268">
    <property type="entry name" value="PBP1_ABC_transporter_LIVBP-like"/>
    <property type="match status" value="1"/>
</dbReference>
<accession>A0AA96WJ59</accession>
<feature type="domain" description="Protein kinase" evidence="10">
    <location>
        <begin position="55"/>
        <end position="353"/>
    </location>
</feature>
<comment type="catalytic activity">
    <reaction evidence="7">
        <text>L-threonyl-[protein] + ATP = O-phospho-L-threonyl-[protein] + ADP + H(+)</text>
        <dbReference type="Rhea" id="RHEA:46608"/>
        <dbReference type="Rhea" id="RHEA-COMP:11060"/>
        <dbReference type="Rhea" id="RHEA-COMP:11605"/>
        <dbReference type="ChEBI" id="CHEBI:15378"/>
        <dbReference type="ChEBI" id="CHEBI:30013"/>
        <dbReference type="ChEBI" id="CHEBI:30616"/>
        <dbReference type="ChEBI" id="CHEBI:61977"/>
        <dbReference type="ChEBI" id="CHEBI:456216"/>
        <dbReference type="EC" id="2.7.11.1"/>
    </reaction>
</comment>
<feature type="binding site" evidence="9">
    <location>
        <position position="84"/>
    </location>
    <ligand>
        <name>ATP</name>
        <dbReference type="ChEBI" id="CHEBI:30616"/>
    </ligand>
</feature>
<sequence>MKVFCTNPTLTYSFGHLIDIKHHENEIPDEVIQRGQFQEFRCRYCQMPLVLNERYIPIQSLGAGGFGLTFLATDYRRGEDRVIKRLIARDGLGTETKEKIRALFVQEAEILEDLRHDQIPRLWDHFEVPLPNEDGDETLAYYLVQEFIDGRDLQKELQELHRQGKKGFSEVEIIKLLQQILDVLKYIHKPRLHRSRSDGQRRTLIHRDIKPSNIMRGVDGDFYLIDFGSVKQVVQLGVPADQTIAVDQLLPEQPSTLTSVGTEAYCPYLQLHPRPGDRPEPWWDLYALATTCVKLLTGENPRGLGVPDSTRWQKLAQVDLRLAKILNRMMGIGMEPGQRYQDAAEVLQDLDALAGKPPTSSFNPRLAALIGGSVMAGALLLLGGMRLSNCNYSVGCLFRSSISDSDPNDIPKEIASKLLPAENLISAGEKQIAGSQPLSNEYETLKQQGIEQLRQENYRAAQESFSQIRKLARERRDALLNQTTAPEYRAAVAALQDPQVMIYGNNATARLRHQQGQPIYTIAVALPVSDKEGKDFPVGKQMLFGVAQAQKKAVEDEINLEMVIANDRNVPAQAEVVAKALTNWQIGEGERRILAVVGHYTSPVTCTALPSYSAADVVVISPTSTLTNLRQDCQDSQQVFFRTSSSSEVEADTFVRYIAEKSQIADPKVAIFYNPNEGFSRDLTEQFERLFQGKGAIVQKIDLSDQNFNLDQALSDASSANIFAVFPDGKTENRGSFDRALEVLKTADDGRLIVGSNTLYQNEVLGSIKNRRSLAGKFLLAVDWHPQCSAEAFTTAYQSEWIGGVNRLTALSYEAVQVLAAAFQEGVSSSPALKSRLRTISIQSDVFTRKQLSFDADGNRRDITNRVLATPASDMNRFVLLDGETCP</sequence>
<evidence type="ECO:0000256" key="6">
    <source>
        <dbReference type="ARBA" id="ARBA00022840"/>
    </source>
</evidence>
<dbReference type="Gene3D" id="1.10.510.10">
    <property type="entry name" value="Transferase(Phosphotransferase) domain 1"/>
    <property type="match status" value="1"/>
</dbReference>
<dbReference type="Gene3D" id="3.40.50.2300">
    <property type="match status" value="2"/>
</dbReference>
<dbReference type="InterPro" id="IPR011009">
    <property type="entry name" value="Kinase-like_dom_sf"/>
</dbReference>
<dbReference type="AlphaFoldDB" id="A0AA96WJ59"/>
<dbReference type="RefSeq" id="WP_316432302.1">
    <property type="nucleotide sequence ID" value="NZ_CP053586.1"/>
</dbReference>